<dbReference type="Proteomes" id="UP000006882">
    <property type="component" value="Chromosome G4"/>
</dbReference>
<dbReference type="AlphaFoldDB" id="M5WI74"/>
<dbReference type="InterPro" id="IPR040340">
    <property type="entry name" value="CEST/Y3IP1"/>
</dbReference>
<dbReference type="GO" id="GO:0009535">
    <property type="term" value="C:chloroplast thylakoid membrane"/>
    <property type="evidence" value="ECO:0007669"/>
    <property type="project" value="InterPro"/>
</dbReference>
<evidence type="ECO:0000313" key="3">
    <source>
        <dbReference type="EMBL" id="ONI11686.1"/>
    </source>
</evidence>
<dbReference type="GO" id="GO:0009658">
    <property type="term" value="P:chloroplast organization"/>
    <property type="evidence" value="ECO:0007669"/>
    <property type="project" value="EnsemblPlants"/>
</dbReference>
<dbReference type="PANTHER" id="PTHR33672">
    <property type="entry name" value="YCF3-INTERACTING PROTEIN 1, CHLOROPLASTIC"/>
    <property type="match status" value="1"/>
</dbReference>
<keyword evidence="2" id="KW-0812">Transmembrane</keyword>
<keyword evidence="2" id="KW-1133">Transmembrane helix</keyword>
<reference evidence="3 4" key="1">
    <citation type="journal article" date="2013" name="Nat. Genet.">
        <title>The high-quality draft genome of peach (Prunus persica) identifies unique patterns of genetic diversity, domestication and genome evolution.</title>
        <authorList>
            <consortium name="International Peach Genome Initiative"/>
            <person name="Verde I."/>
            <person name="Abbott A.G."/>
            <person name="Scalabrin S."/>
            <person name="Jung S."/>
            <person name="Shu S."/>
            <person name="Marroni F."/>
            <person name="Zhebentyayeva T."/>
            <person name="Dettori M.T."/>
            <person name="Grimwood J."/>
            <person name="Cattonaro F."/>
            <person name="Zuccolo A."/>
            <person name="Rossini L."/>
            <person name="Jenkins J."/>
            <person name="Vendramin E."/>
            <person name="Meisel L.A."/>
            <person name="Decroocq V."/>
            <person name="Sosinski B."/>
            <person name="Prochnik S."/>
            <person name="Mitros T."/>
            <person name="Policriti A."/>
            <person name="Cipriani G."/>
            <person name="Dondini L."/>
            <person name="Ficklin S."/>
            <person name="Goodstein D.M."/>
            <person name="Xuan P."/>
            <person name="Del Fabbro C."/>
            <person name="Aramini V."/>
            <person name="Copetti D."/>
            <person name="Gonzalez S."/>
            <person name="Horner D.S."/>
            <person name="Falchi R."/>
            <person name="Lucas S."/>
            <person name="Mica E."/>
            <person name="Maldonado J."/>
            <person name="Lazzari B."/>
            <person name="Bielenberg D."/>
            <person name="Pirona R."/>
            <person name="Miculan M."/>
            <person name="Barakat A."/>
            <person name="Testolin R."/>
            <person name="Stella A."/>
            <person name="Tartarini S."/>
            <person name="Tonutti P."/>
            <person name="Arus P."/>
            <person name="Orellana A."/>
            <person name="Wells C."/>
            <person name="Main D."/>
            <person name="Vizzotto G."/>
            <person name="Silva H."/>
            <person name="Salamini F."/>
            <person name="Schmutz J."/>
            <person name="Morgante M."/>
            <person name="Rokhsar D.S."/>
        </authorList>
    </citation>
    <scope>NUCLEOTIDE SEQUENCE [LARGE SCALE GENOMIC DNA]</scope>
    <source>
        <strain evidence="4">cv. Nemared</strain>
    </source>
</reference>
<feature type="region of interest" description="Disordered" evidence="1">
    <location>
        <begin position="71"/>
        <end position="110"/>
    </location>
</feature>
<evidence type="ECO:0000313" key="4">
    <source>
        <dbReference type="Proteomes" id="UP000006882"/>
    </source>
</evidence>
<feature type="region of interest" description="Disordered" evidence="1">
    <location>
        <begin position="1"/>
        <end position="24"/>
    </location>
</feature>
<sequence>MMALQMLQVAPLAPPTSSSSSSSSSSSFWVQTLPLWFGQHRCHHSRPHLALQHRHSYKRATLLLVAKKDRKLQASSSSSSTTQQDQDDDEEEDEEENDEDESDPDPEDLEYVSQIKRVLELLRKNRDMIFSEVKLTVMIEDLREVERRRLLGIEDPDAPTREELGEVLEEVNEGKIPRNRLALKLLAEEMNQWPNLEVQIKPAKKKPGKSLYARVTDTGIDLQEAAKRLNIDWDTAAEIDDAELSDESEVPPVLGYGALYLVTAFPVIIGVSVVLILFYNSLQ</sequence>
<keyword evidence="4" id="KW-1185">Reference proteome</keyword>
<dbReference type="GO" id="GO:0080183">
    <property type="term" value="P:response to photooxidative stress"/>
    <property type="evidence" value="ECO:0007669"/>
    <property type="project" value="EnsemblPlants"/>
</dbReference>
<dbReference type="GO" id="GO:0042538">
    <property type="term" value="P:hyperosmotic salinity response"/>
    <property type="evidence" value="ECO:0007669"/>
    <property type="project" value="EnsemblPlants"/>
</dbReference>
<feature type="compositionally biased region" description="Acidic residues" evidence="1">
    <location>
        <begin position="85"/>
        <end position="110"/>
    </location>
</feature>
<accession>M5WI74</accession>
<gene>
    <name evidence="3" type="ORF">PRUPE_4G120800</name>
</gene>
<evidence type="ECO:0008006" key="5">
    <source>
        <dbReference type="Google" id="ProtNLM"/>
    </source>
</evidence>
<evidence type="ECO:0000256" key="2">
    <source>
        <dbReference type="SAM" id="Phobius"/>
    </source>
</evidence>
<dbReference type="OrthoDB" id="2018626at2759"/>
<name>M5WI74_PRUPE</name>
<dbReference type="GO" id="GO:0048564">
    <property type="term" value="P:photosystem I assembly"/>
    <property type="evidence" value="ECO:0007669"/>
    <property type="project" value="EnsemblPlants"/>
</dbReference>
<dbReference type="GO" id="GO:0009414">
    <property type="term" value="P:response to water deprivation"/>
    <property type="evidence" value="ECO:0007669"/>
    <property type="project" value="EnsemblPlants"/>
</dbReference>
<dbReference type="HOGENOM" id="CLU_083736_0_0_1"/>
<dbReference type="OMA" id="KRLNVDW"/>
<dbReference type="PANTHER" id="PTHR33672:SF3">
    <property type="entry name" value="YCF3-INTERACTING PROTEIN 1, CHLOROPLASTIC"/>
    <property type="match status" value="1"/>
</dbReference>
<organism evidence="3 4">
    <name type="scientific">Prunus persica</name>
    <name type="common">Peach</name>
    <name type="synonym">Amygdalus persica</name>
    <dbReference type="NCBI Taxonomy" id="3760"/>
    <lineage>
        <taxon>Eukaryota</taxon>
        <taxon>Viridiplantae</taxon>
        <taxon>Streptophyta</taxon>
        <taxon>Embryophyta</taxon>
        <taxon>Tracheophyta</taxon>
        <taxon>Spermatophyta</taxon>
        <taxon>Magnoliopsida</taxon>
        <taxon>eudicotyledons</taxon>
        <taxon>Gunneridae</taxon>
        <taxon>Pentapetalae</taxon>
        <taxon>rosids</taxon>
        <taxon>fabids</taxon>
        <taxon>Rosales</taxon>
        <taxon>Rosaceae</taxon>
        <taxon>Amygdaloideae</taxon>
        <taxon>Amygdaleae</taxon>
        <taxon>Prunus</taxon>
    </lineage>
</organism>
<dbReference type="GO" id="GO:0010286">
    <property type="term" value="P:heat acclimation"/>
    <property type="evidence" value="ECO:0007669"/>
    <property type="project" value="EnsemblPlants"/>
</dbReference>
<dbReference type="KEGG" id="pper:18781009"/>
<evidence type="ECO:0000256" key="1">
    <source>
        <dbReference type="SAM" id="MobiDB-lite"/>
    </source>
</evidence>
<dbReference type="EMBL" id="CM007654">
    <property type="protein sequence ID" value="ONI11686.1"/>
    <property type="molecule type" value="Genomic_DNA"/>
</dbReference>
<feature type="transmembrane region" description="Helical" evidence="2">
    <location>
        <begin position="253"/>
        <end position="279"/>
    </location>
</feature>
<protein>
    <recommendedName>
        <fullName evidence="5">Ycf3-interacting protein 1, chloroplastic</fullName>
    </recommendedName>
</protein>
<proteinExistence type="predicted"/>
<dbReference type="STRING" id="3760.M5WI74"/>
<feature type="compositionally biased region" description="Low complexity" evidence="1">
    <location>
        <begin position="75"/>
        <end position="84"/>
    </location>
</feature>
<dbReference type="eggNOG" id="ENOG502QRUJ">
    <property type="taxonomic scope" value="Eukaryota"/>
</dbReference>
<dbReference type="SMR" id="M5WI74"/>
<keyword evidence="2" id="KW-0472">Membrane</keyword>
<dbReference type="Gramene" id="ONI11686">
    <property type="protein sequence ID" value="ONI11686"/>
    <property type="gene ID" value="PRUPE_4G120800"/>
</dbReference>